<evidence type="ECO:0000256" key="1">
    <source>
        <dbReference type="SAM" id="MobiDB-lite"/>
    </source>
</evidence>
<feature type="compositionally biased region" description="Basic and acidic residues" evidence="1">
    <location>
        <begin position="340"/>
        <end position="351"/>
    </location>
</feature>
<evidence type="ECO:0000256" key="2">
    <source>
        <dbReference type="SAM" id="Phobius"/>
    </source>
</evidence>
<protein>
    <submittedName>
        <fullName evidence="3">Uncharacterized protein</fullName>
    </submittedName>
</protein>
<dbReference type="Proteomes" id="UP001597046">
    <property type="component" value="Unassembled WGS sequence"/>
</dbReference>
<feature type="transmembrane region" description="Helical" evidence="2">
    <location>
        <begin position="144"/>
        <end position="167"/>
    </location>
</feature>
<feature type="region of interest" description="Disordered" evidence="1">
    <location>
        <begin position="312"/>
        <end position="351"/>
    </location>
</feature>
<dbReference type="RefSeq" id="WP_386054273.1">
    <property type="nucleotide sequence ID" value="NZ_JBHTKH010000016.1"/>
</dbReference>
<organism evidence="3 4">
    <name type="scientific">Terrabacter terrigena</name>
    <dbReference type="NCBI Taxonomy" id="574718"/>
    <lineage>
        <taxon>Bacteria</taxon>
        <taxon>Bacillati</taxon>
        <taxon>Actinomycetota</taxon>
        <taxon>Actinomycetes</taxon>
        <taxon>Micrococcales</taxon>
        <taxon>Intrasporangiaceae</taxon>
        <taxon>Terrabacter</taxon>
    </lineage>
</organism>
<keyword evidence="2" id="KW-1133">Transmembrane helix</keyword>
<evidence type="ECO:0000313" key="4">
    <source>
        <dbReference type="Proteomes" id="UP001597046"/>
    </source>
</evidence>
<keyword evidence="2" id="KW-0812">Transmembrane</keyword>
<feature type="transmembrane region" description="Helical" evidence="2">
    <location>
        <begin position="204"/>
        <end position="225"/>
    </location>
</feature>
<name>A0ABW3N2Y4_9MICO</name>
<feature type="transmembrane region" description="Helical" evidence="2">
    <location>
        <begin position="232"/>
        <end position="251"/>
    </location>
</feature>
<gene>
    <name evidence="3" type="ORF">ACFQ2V_18055</name>
</gene>
<feature type="transmembrane region" description="Helical" evidence="2">
    <location>
        <begin position="290"/>
        <end position="307"/>
    </location>
</feature>
<feature type="transmembrane region" description="Helical" evidence="2">
    <location>
        <begin position="104"/>
        <end position="124"/>
    </location>
</feature>
<reference evidence="4" key="1">
    <citation type="journal article" date="2019" name="Int. J. Syst. Evol. Microbiol.">
        <title>The Global Catalogue of Microorganisms (GCM) 10K type strain sequencing project: providing services to taxonomists for standard genome sequencing and annotation.</title>
        <authorList>
            <consortium name="The Broad Institute Genomics Platform"/>
            <consortium name="The Broad Institute Genome Sequencing Center for Infectious Disease"/>
            <person name="Wu L."/>
            <person name="Ma J."/>
        </authorList>
    </citation>
    <scope>NUCLEOTIDE SEQUENCE [LARGE SCALE GENOMIC DNA]</scope>
    <source>
        <strain evidence="4">CCUG 57508</strain>
    </source>
</reference>
<feature type="compositionally biased region" description="Low complexity" evidence="1">
    <location>
        <begin position="318"/>
        <end position="339"/>
    </location>
</feature>
<accession>A0ABW3N2Y4</accession>
<sequence length="351" mass="35979">MDTGVSFGSEAHRRPARELLWPVLPLAAVGWWVVGALPWVVDGLGARSPRDWTADIATGSVSSGYLSLLPFTAARMGLLLVVTLVGGLAAAVTTLWLRPRRGRIAARAGVAALGTVVAAAYAVAQSAGATRQLGSDFDRDDRVLLGVLAVAVAGTVVGLLLGLLVVLGRPVLRALAAAPLAVALGSWVSALVAALMGAERAVPLLAWTPTVSAVAVGLALAPVGVGSLSRVLVWPLVLVLVAVCTAAQTAFSHLTSYLRPRSGLPTGLRDHVEASRDVFLQAIQPEHQAWGTYAVAVVVGLLGAGALRARGPRRRAGADPQRPAVASAAARARTAPRVPAGDDGRVDATAR</sequence>
<keyword evidence="4" id="KW-1185">Reference proteome</keyword>
<evidence type="ECO:0000313" key="3">
    <source>
        <dbReference type="EMBL" id="MFD1056219.1"/>
    </source>
</evidence>
<proteinExistence type="predicted"/>
<feature type="transmembrane region" description="Helical" evidence="2">
    <location>
        <begin position="174"/>
        <end position="198"/>
    </location>
</feature>
<feature type="transmembrane region" description="Helical" evidence="2">
    <location>
        <begin position="19"/>
        <end position="41"/>
    </location>
</feature>
<dbReference type="EMBL" id="JBHTKH010000016">
    <property type="protein sequence ID" value="MFD1056219.1"/>
    <property type="molecule type" value="Genomic_DNA"/>
</dbReference>
<keyword evidence="2" id="KW-0472">Membrane</keyword>
<comment type="caution">
    <text evidence="3">The sequence shown here is derived from an EMBL/GenBank/DDBJ whole genome shotgun (WGS) entry which is preliminary data.</text>
</comment>
<feature type="transmembrane region" description="Helical" evidence="2">
    <location>
        <begin position="76"/>
        <end position="97"/>
    </location>
</feature>